<dbReference type="Proteomes" id="UP000591131">
    <property type="component" value="Unassembled WGS sequence"/>
</dbReference>
<evidence type="ECO:0000256" key="3">
    <source>
        <dbReference type="ARBA" id="ARBA00022801"/>
    </source>
</evidence>
<feature type="active site" description="Charge relay system" evidence="7">
    <location>
        <position position="266"/>
    </location>
</feature>
<evidence type="ECO:0000256" key="4">
    <source>
        <dbReference type="ARBA" id="ARBA00022825"/>
    </source>
</evidence>
<feature type="active site" description="Charge relay system" evidence="7">
    <location>
        <position position="70"/>
    </location>
</feature>
<dbReference type="Gene3D" id="3.40.50.200">
    <property type="entry name" value="Peptidase S8/S53 domain"/>
    <property type="match status" value="1"/>
</dbReference>
<dbReference type="Pfam" id="PF00082">
    <property type="entry name" value="Peptidase_S8"/>
    <property type="match status" value="1"/>
</dbReference>
<gene>
    <name evidence="11" type="ORF">FOL47_001617</name>
</gene>
<evidence type="ECO:0000256" key="7">
    <source>
        <dbReference type="PROSITE-ProRule" id="PRU01240"/>
    </source>
</evidence>
<evidence type="ECO:0000313" key="11">
    <source>
        <dbReference type="EMBL" id="KAF4677405.1"/>
    </source>
</evidence>
<name>A0A7J6N0M8_PERCH</name>
<dbReference type="EC" id="3.4.21.62" evidence="6"/>
<evidence type="ECO:0000256" key="2">
    <source>
        <dbReference type="ARBA" id="ARBA00022670"/>
    </source>
</evidence>
<dbReference type="InterPro" id="IPR023827">
    <property type="entry name" value="Peptidase_S8_Asp-AS"/>
</dbReference>
<dbReference type="PROSITE" id="PS51892">
    <property type="entry name" value="SUBTILASE"/>
    <property type="match status" value="1"/>
</dbReference>
<dbReference type="SUPFAM" id="SSF52743">
    <property type="entry name" value="Subtilisin-like"/>
    <property type="match status" value="1"/>
</dbReference>
<reference evidence="11 12" key="1">
    <citation type="submission" date="2020-04" db="EMBL/GenBank/DDBJ databases">
        <title>Perkinsus chesapeaki whole genome sequence.</title>
        <authorList>
            <person name="Bogema D.R."/>
        </authorList>
    </citation>
    <scope>NUCLEOTIDE SEQUENCE [LARGE SCALE GENOMIC DNA]</scope>
    <source>
        <strain evidence="11">ATCC PRA-425</strain>
    </source>
</reference>
<organism evidence="11 12">
    <name type="scientific">Perkinsus chesapeaki</name>
    <name type="common">Clam parasite</name>
    <name type="synonym">Perkinsus andrewsi</name>
    <dbReference type="NCBI Taxonomy" id="330153"/>
    <lineage>
        <taxon>Eukaryota</taxon>
        <taxon>Sar</taxon>
        <taxon>Alveolata</taxon>
        <taxon>Perkinsozoa</taxon>
        <taxon>Perkinsea</taxon>
        <taxon>Perkinsida</taxon>
        <taxon>Perkinsidae</taxon>
        <taxon>Perkinsus</taxon>
    </lineage>
</organism>
<dbReference type="GO" id="GO:0006508">
    <property type="term" value="P:proteolysis"/>
    <property type="evidence" value="ECO:0007669"/>
    <property type="project" value="UniProtKB-KW"/>
</dbReference>
<evidence type="ECO:0000256" key="6">
    <source>
        <dbReference type="ARBA" id="ARBA00023619"/>
    </source>
</evidence>
<protein>
    <recommendedName>
        <fullName evidence="6">subtilisin</fullName>
        <ecNumber evidence="6">3.4.21.62</ecNumber>
    </recommendedName>
</protein>
<keyword evidence="2 7" id="KW-0645">Protease</keyword>
<keyword evidence="4 7" id="KW-0720">Serine protease</keyword>
<feature type="chain" id="PRO_5029776497" description="subtilisin" evidence="9">
    <location>
        <begin position="24"/>
        <end position="328"/>
    </location>
</feature>
<dbReference type="AlphaFoldDB" id="A0A7J6N0M8"/>
<dbReference type="PANTHER" id="PTHR43806">
    <property type="entry name" value="PEPTIDASE S8"/>
    <property type="match status" value="1"/>
</dbReference>
<evidence type="ECO:0000313" key="12">
    <source>
        <dbReference type="Proteomes" id="UP000591131"/>
    </source>
</evidence>
<keyword evidence="3 7" id="KW-0378">Hydrolase</keyword>
<dbReference type="InterPro" id="IPR000209">
    <property type="entry name" value="Peptidase_S8/S53_dom"/>
</dbReference>
<proteinExistence type="inferred from homology"/>
<evidence type="ECO:0000259" key="10">
    <source>
        <dbReference type="Pfam" id="PF00082"/>
    </source>
</evidence>
<feature type="signal peptide" evidence="9">
    <location>
        <begin position="1"/>
        <end position="23"/>
    </location>
</feature>
<dbReference type="InterPro" id="IPR036852">
    <property type="entry name" value="Peptidase_S8/S53_dom_sf"/>
</dbReference>
<dbReference type="OrthoDB" id="531541at2759"/>
<dbReference type="PROSITE" id="PS00137">
    <property type="entry name" value="SUBTILASE_HIS"/>
    <property type="match status" value="1"/>
</dbReference>
<comment type="caution">
    <text evidence="11">The sequence shown here is derived from an EMBL/GenBank/DDBJ whole genome shotgun (WGS) entry which is preliminary data.</text>
</comment>
<comment type="similarity">
    <text evidence="1 7 8">Belongs to the peptidase S8 family.</text>
</comment>
<keyword evidence="9" id="KW-0732">Signal</keyword>
<dbReference type="InterPro" id="IPR050131">
    <property type="entry name" value="Peptidase_S8_subtilisin-like"/>
</dbReference>
<accession>A0A7J6N0M8</accession>
<feature type="active site" description="Charge relay system" evidence="7">
    <location>
        <position position="103"/>
    </location>
</feature>
<dbReference type="PROSITE" id="PS00136">
    <property type="entry name" value="SUBTILASE_ASP"/>
    <property type="match status" value="1"/>
</dbReference>
<dbReference type="PRINTS" id="PR00723">
    <property type="entry name" value="SUBTILISIN"/>
</dbReference>
<comment type="catalytic activity">
    <reaction evidence="5">
        <text>Hydrolysis of proteins with broad specificity for peptide bonds, and a preference for a large uncharged residue in P1. Hydrolyzes peptide amides.</text>
        <dbReference type="EC" id="3.4.21.62"/>
    </reaction>
</comment>
<dbReference type="InterPro" id="IPR015500">
    <property type="entry name" value="Peptidase_S8_subtilisin-rel"/>
</dbReference>
<feature type="domain" description="Peptidase S8/S53" evidence="10">
    <location>
        <begin position="63"/>
        <end position="308"/>
    </location>
</feature>
<dbReference type="PROSITE" id="PS00138">
    <property type="entry name" value="SUBTILASE_SER"/>
    <property type="match status" value="1"/>
</dbReference>
<dbReference type="GO" id="GO:0004252">
    <property type="term" value="F:serine-type endopeptidase activity"/>
    <property type="evidence" value="ECO:0007669"/>
    <property type="project" value="UniProtKB-UniRule"/>
</dbReference>
<evidence type="ECO:0000256" key="1">
    <source>
        <dbReference type="ARBA" id="ARBA00011073"/>
    </source>
</evidence>
<evidence type="ECO:0000256" key="5">
    <source>
        <dbReference type="ARBA" id="ARBA00023529"/>
    </source>
</evidence>
<dbReference type="EMBL" id="JAAPAO010000014">
    <property type="protein sequence ID" value="KAF4677405.1"/>
    <property type="molecule type" value="Genomic_DNA"/>
</dbReference>
<dbReference type="InterPro" id="IPR023828">
    <property type="entry name" value="Peptidase_S8_Ser-AS"/>
</dbReference>
<keyword evidence="12" id="KW-1185">Reference proteome</keyword>
<evidence type="ECO:0000256" key="9">
    <source>
        <dbReference type="SAM" id="SignalP"/>
    </source>
</evidence>
<dbReference type="PANTHER" id="PTHR43806:SF11">
    <property type="entry name" value="CEREVISIN-RELATED"/>
    <property type="match status" value="1"/>
</dbReference>
<dbReference type="InterPro" id="IPR022398">
    <property type="entry name" value="Peptidase_S8_His-AS"/>
</dbReference>
<evidence type="ECO:0000256" key="8">
    <source>
        <dbReference type="RuleBase" id="RU003355"/>
    </source>
</evidence>
<sequence length="328" mass="35532">MWLNFFILHGILHMHSMRVLVDGVGVLGYPNDPMYNKQTKYLSAIKIPDAWQRLQKPRVKRSEVGVAVIDTGVNCDYPDLAKNCIEGYNVIDNNTDTHDREHHGTEVAGIVGAVVNNSVGIAGVMDLVKLMPVYSGARVTGQSLIKSVDYVIRHKEEKNIKIILMAVSSSTLDKLLNSKIKEATNAGILVVVTAGNERKNITKDKRYPCALTIHLDGVVCVTATQGTKMQLEIASNVGTYVDIAAPGADIWTTSTDTPYKKVSGTSAAAPIIAGVAAMLYSLAPRLSPGDVKKILKDTSKPGVKDRFGEKKLRLGRVDADKAVAKLIP</sequence>